<protein>
    <submittedName>
        <fullName evidence="1">Uncharacterized protein</fullName>
    </submittedName>
</protein>
<evidence type="ECO:0000313" key="2">
    <source>
        <dbReference type="Proteomes" id="UP000006565"/>
    </source>
</evidence>
<dbReference type="RefSeq" id="WP_013329029.1">
    <property type="nucleotide sequence ID" value="NC_014507.1"/>
</dbReference>
<dbReference type="AlphaFoldDB" id="E1RKJ8"/>
<organism evidence="1 2">
    <name type="scientific">Methanolacinia petrolearia (strain DSM 11571 / OCM 486 / SEBR 4847)</name>
    <name type="common">Methanoplanus petrolearius</name>
    <dbReference type="NCBI Taxonomy" id="679926"/>
    <lineage>
        <taxon>Archaea</taxon>
        <taxon>Methanobacteriati</taxon>
        <taxon>Methanobacteriota</taxon>
        <taxon>Stenosarchaea group</taxon>
        <taxon>Methanomicrobia</taxon>
        <taxon>Methanomicrobiales</taxon>
        <taxon>Methanomicrobiaceae</taxon>
        <taxon>Methanolacinia</taxon>
    </lineage>
</organism>
<name>E1RKJ8_METP4</name>
<dbReference type="STRING" id="679926.Mpet_1084"/>
<accession>E1RKJ8</accession>
<gene>
    <name evidence="1" type="ordered locus">Mpet_1084</name>
</gene>
<sequence length="134" mass="15291">MSPESYISEKVSINNISCETCLLWEEAGFIPPKKDLYLIEFLHLSFLNGGDIAETDLQNRLSENITKSALQSGDSVYISDPEKMYLFAADMKIETGNKDDKSIAAMITEEIIAEYMSIFNFHDLLKDERKPEFH</sequence>
<dbReference type="HOGENOM" id="CLU_1891461_0_0_2"/>
<dbReference type="OrthoDB" id="107324at2157"/>
<dbReference type="KEGG" id="mpi:Mpet_1084"/>
<reference evidence="1 2" key="1">
    <citation type="journal article" date="2010" name="Stand. Genomic Sci.">
        <title>Complete genome sequence of Methanoplanus petrolearius type strain (SEBR 4847).</title>
        <authorList>
            <person name="Brambilla E."/>
            <person name="Djao O.D."/>
            <person name="Daligault H."/>
            <person name="Lapidus A."/>
            <person name="Lucas S."/>
            <person name="Hammon N."/>
            <person name="Nolan M."/>
            <person name="Tice H."/>
            <person name="Cheng J.F."/>
            <person name="Han C."/>
            <person name="Tapia R."/>
            <person name="Goodwin L."/>
            <person name="Pitluck S."/>
            <person name="Liolios K."/>
            <person name="Ivanova N."/>
            <person name="Mavromatis K."/>
            <person name="Mikhailova N."/>
            <person name="Pati A."/>
            <person name="Chen A."/>
            <person name="Palaniappan K."/>
            <person name="Land M."/>
            <person name="Hauser L."/>
            <person name="Chang Y.J."/>
            <person name="Jeffries C.D."/>
            <person name="Rohde M."/>
            <person name="Spring S."/>
            <person name="Sikorski J."/>
            <person name="Goker M."/>
            <person name="Woyke T."/>
            <person name="Bristow J."/>
            <person name="Eisen J.A."/>
            <person name="Markowitz V."/>
            <person name="Hugenholtz P."/>
            <person name="Kyrpides N.C."/>
            <person name="Klenk H.P."/>
        </authorList>
    </citation>
    <scope>NUCLEOTIDE SEQUENCE [LARGE SCALE GENOMIC DNA]</scope>
    <source>
        <strain evidence="2">DSM 11571 / OCM 486 / SEBR 4847</strain>
    </source>
</reference>
<dbReference type="eggNOG" id="arCOG10893">
    <property type="taxonomic scope" value="Archaea"/>
</dbReference>
<dbReference type="GeneID" id="9743549"/>
<proteinExistence type="predicted"/>
<evidence type="ECO:0000313" key="1">
    <source>
        <dbReference type="EMBL" id="ADN35851.1"/>
    </source>
</evidence>
<dbReference type="EMBL" id="CP002117">
    <property type="protein sequence ID" value="ADN35851.1"/>
    <property type="molecule type" value="Genomic_DNA"/>
</dbReference>
<keyword evidence="2" id="KW-1185">Reference proteome</keyword>
<dbReference type="Proteomes" id="UP000006565">
    <property type="component" value="Chromosome"/>
</dbReference>